<evidence type="ECO:0000313" key="2">
    <source>
        <dbReference type="Proteomes" id="UP000054776"/>
    </source>
</evidence>
<evidence type="ECO:0000313" key="1">
    <source>
        <dbReference type="EMBL" id="KRY36330.1"/>
    </source>
</evidence>
<dbReference type="EMBL" id="JYDH01000044">
    <property type="protein sequence ID" value="KRY36330.1"/>
    <property type="molecule type" value="Genomic_DNA"/>
</dbReference>
<dbReference type="AlphaFoldDB" id="A0A0V1BH53"/>
<accession>A0A0V1BH53</accession>
<dbReference type="InParanoid" id="A0A0V1BH53"/>
<gene>
    <name evidence="1" type="ORF">T01_4570</name>
</gene>
<sequence length="119" mass="13548">MAAFKSASVIAIEICFYNCMPSNSLQINFETNYNKFCGLIRLGVKDYVSVVFCEFEKRNTTLAKKALPNFNQYFKFLKGIENSLCLMNDSCNHLNRATVQITQQCIITKNKVLFHDGGL</sequence>
<comment type="caution">
    <text evidence="1">The sequence shown here is derived from an EMBL/GenBank/DDBJ whole genome shotgun (WGS) entry which is preliminary data.</text>
</comment>
<protein>
    <submittedName>
        <fullName evidence="1">Uncharacterized protein</fullName>
    </submittedName>
</protein>
<dbReference type="Proteomes" id="UP000054776">
    <property type="component" value="Unassembled WGS sequence"/>
</dbReference>
<organism evidence="1 2">
    <name type="scientific">Trichinella spiralis</name>
    <name type="common">Trichina worm</name>
    <dbReference type="NCBI Taxonomy" id="6334"/>
    <lineage>
        <taxon>Eukaryota</taxon>
        <taxon>Metazoa</taxon>
        <taxon>Ecdysozoa</taxon>
        <taxon>Nematoda</taxon>
        <taxon>Enoplea</taxon>
        <taxon>Dorylaimia</taxon>
        <taxon>Trichinellida</taxon>
        <taxon>Trichinellidae</taxon>
        <taxon>Trichinella</taxon>
    </lineage>
</organism>
<reference evidence="1 2" key="1">
    <citation type="submission" date="2015-01" db="EMBL/GenBank/DDBJ databases">
        <title>Evolution of Trichinella species and genotypes.</title>
        <authorList>
            <person name="Korhonen P.K."/>
            <person name="Edoardo P."/>
            <person name="Giuseppe L.R."/>
            <person name="Gasser R.B."/>
        </authorList>
    </citation>
    <scope>NUCLEOTIDE SEQUENCE [LARGE SCALE GENOMIC DNA]</scope>
    <source>
        <strain evidence="1">ISS3</strain>
    </source>
</reference>
<name>A0A0V1BH53_TRISP</name>
<proteinExistence type="predicted"/>
<keyword evidence="2" id="KW-1185">Reference proteome</keyword>